<keyword evidence="3" id="KW-1185">Reference proteome</keyword>
<gene>
    <name evidence="2" type="ORF">N7456_002982</name>
</gene>
<feature type="compositionally biased region" description="Basic and acidic residues" evidence="1">
    <location>
        <begin position="192"/>
        <end position="215"/>
    </location>
</feature>
<evidence type="ECO:0000256" key="1">
    <source>
        <dbReference type="SAM" id="MobiDB-lite"/>
    </source>
</evidence>
<dbReference type="AlphaFoldDB" id="A0A9W9KIC1"/>
<feature type="region of interest" description="Disordered" evidence="1">
    <location>
        <begin position="43"/>
        <end position="66"/>
    </location>
</feature>
<evidence type="ECO:0000313" key="2">
    <source>
        <dbReference type="EMBL" id="KAJ5106307.1"/>
    </source>
</evidence>
<feature type="region of interest" description="Disordered" evidence="1">
    <location>
        <begin position="120"/>
        <end position="140"/>
    </location>
</feature>
<organism evidence="2 3">
    <name type="scientific">Penicillium angulare</name>
    <dbReference type="NCBI Taxonomy" id="116970"/>
    <lineage>
        <taxon>Eukaryota</taxon>
        <taxon>Fungi</taxon>
        <taxon>Dikarya</taxon>
        <taxon>Ascomycota</taxon>
        <taxon>Pezizomycotina</taxon>
        <taxon>Eurotiomycetes</taxon>
        <taxon>Eurotiomycetidae</taxon>
        <taxon>Eurotiales</taxon>
        <taxon>Aspergillaceae</taxon>
        <taxon>Penicillium</taxon>
    </lineage>
</organism>
<name>A0A9W9KIC1_9EURO</name>
<comment type="caution">
    <text evidence="2">The sequence shown here is derived from an EMBL/GenBank/DDBJ whole genome shotgun (WGS) entry which is preliminary data.</text>
</comment>
<accession>A0A9W9KIC1</accession>
<reference evidence="2" key="1">
    <citation type="submission" date="2022-11" db="EMBL/GenBank/DDBJ databases">
        <authorList>
            <person name="Petersen C."/>
        </authorList>
    </citation>
    <scope>NUCLEOTIDE SEQUENCE</scope>
    <source>
        <strain evidence="2">IBT 30069</strain>
    </source>
</reference>
<dbReference type="EMBL" id="JAPQKH010000003">
    <property type="protein sequence ID" value="KAJ5106307.1"/>
    <property type="molecule type" value="Genomic_DNA"/>
</dbReference>
<proteinExistence type="predicted"/>
<reference evidence="2" key="2">
    <citation type="journal article" date="2023" name="IMA Fungus">
        <title>Comparative genomic study of the Penicillium genus elucidates a diverse pangenome and 15 lateral gene transfer events.</title>
        <authorList>
            <person name="Petersen C."/>
            <person name="Sorensen T."/>
            <person name="Nielsen M.R."/>
            <person name="Sondergaard T.E."/>
            <person name="Sorensen J.L."/>
            <person name="Fitzpatrick D.A."/>
            <person name="Frisvad J.C."/>
            <person name="Nielsen K.L."/>
        </authorList>
    </citation>
    <scope>NUCLEOTIDE SEQUENCE</scope>
    <source>
        <strain evidence="2">IBT 30069</strain>
    </source>
</reference>
<feature type="compositionally biased region" description="Polar residues" evidence="1">
    <location>
        <begin position="50"/>
        <end position="61"/>
    </location>
</feature>
<feature type="compositionally biased region" description="Polar residues" evidence="1">
    <location>
        <begin position="1"/>
        <end position="12"/>
    </location>
</feature>
<dbReference type="Proteomes" id="UP001149165">
    <property type="component" value="Unassembled WGS sequence"/>
</dbReference>
<feature type="region of interest" description="Disordered" evidence="1">
    <location>
        <begin position="188"/>
        <end position="231"/>
    </location>
</feature>
<sequence>MSKQCSLQNAPGATQPMIDDRGAVINSRARSMEIQYNMEYEVQKEKAKQTNHQGGNTNSAPHPQLWGQEGEEVDRYEHQFLSHLNPLESPTEFNAQFILPEQSFRGNTIPILEAKPRLSQCKERETRQPTNPIPPEARRYSTTIANNAAKGDHDDPTTQPARIKEVLATKQTIASIEFGAKTLYSTPFISGQEDKRGEKKEIEKEIQTAPRRDKNLAVAVRQTGDKKREQP</sequence>
<protein>
    <submittedName>
        <fullName evidence="2">Uncharacterized protein</fullName>
    </submittedName>
</protein>
<dbReference type="OrthoDB" id="10466762at2759"/>
<feature type="region of interest" description="Disordered" evidence="1">
    <location>
        <begin position="1"/>
        <end position="21"/>
    </location>
</feature>
<evidence type="ECO:0000313" key="3">
    <source>
        <dbReference type="Proteomes" id="UP001149165"/>
    </source>
</evidence>